<evidence type="ECO:0000313" key="1">
    <source>
        <dbReference type="EMBL" id="TWT57003.1"/>
    </source>
</evidence>
<accession>A0A5C5X451</accession>
<gene>
    <name evidence="1" type="ORF">KOR42_03600</name>
</gene>
<reference evidence="1 2" key="1">
    <citation type="submission" date="2019-02" db="EMBL/GenBank/DDBJ databases">
        <title>Deep-cultivation of Planctomycetes and their phenomic and genomic characterization uncovers novel biology.</title>
        <authorList>
            <person name="Wiegand S."/>
            <person name="Jogler M."/>
            <person name="Boedeker C."/>
            <person name="Pinto D."/>
            <person name="Vollmers J."/>
            <person name="Rivas-Marin E."/>
            <person name="Kohn T."/>
            <person name="Peeters S.H."/>
            <person name="Heuer A."/>
            <person name="Rast P."/>
            <person name="Oberbeckmann S."/>
            <person name="Bunk B."/>
            <person name="Jeske O."/>
            <person name="Meyerdierks A."/>
            <person name="Storesund J.E."/>
            <person name="Kallscheuer N."/>
            <person name="Luecker S."/>
            <person name="Lage O.M."/>
            <person name="Pohl T."/>
            <person name="Merkel B.J."/>
            <person name="Hornburger P."/>
            <person name="Mueller R.-W."/>
            <person name="Bruemmer F."/>
            <person name="Labrenz M."/>
            <person name="Spormann A.M."/>
            <person name="Op Den Camp H."/>
            <person name="Overmann J."/>
            <person name="Amann R."/>
            <person name="Jetten M.S.M."/>
            <person name="Mascher T."/>
            <person name="Medema M.H."/>
            <person name="Devos D.P."/>
            <person name="Kaster A.-K."/>
            <person name="Ovreas L."/>
            <person name="Rohde M."/>
            <person name="Galperin M.Y."/>
            <person name="Jogler C."/>
        </authorList>
    </citation>
    <scope>NUCLEOTIDE SEQUENCE [LARGE SCALE GENOMIC DNA]</scope>
    <source>
        <strain evidence="1 2">KOR42</strain>
    </source>
</reference>
<dbReference type="Proteomes" id="UP000317243">
    <property type="component" value="Unassembled WGS sequence"/>
</dbReference>
<dbReference type="AlphaFoldDB" id="A0A5C5X451"/>
<sequence>MDYRFKPISKTCAGTGEPLVPGEICYSALIEKDGSYDREDYSEAGWNGLPEGGIGFWKCIVPQPEQKSVSAIDPESLLQYFEQIVDQTNPQQQKLTYVLALSLLQRRRLKLDGSTVRDDVEYLQLSGVRGEGPYEVRDQQIPESELQQLQSALNEQLSSQWDAA</sequence>
<dbReference type="OrthoDB" id="272345at2"/>
<name>A0A5C5X451_9PLAN</name>
<organism evidence="1 2">
    <name type="scientific">Thalassoglobus neptunius</name>
    <dbReference type="NCBI Taxonomy" id="1938619"/>
    <lineage>
        <taxon>Bacteria</taxon>
        <taxon>Pseudomonadati</taxon>
        <taxon>Planctomycetota</taxon>
        <taxon>Planctomycetia</taxon>
        <taxon>Planctomycetales</taxon>
        <taxon>Planctomycetaceae</taxon>
        <taxon>Thalassoglobus</taxon>
    </lineage>
</organism>
<keyword evidence="2" id="KW-1185">Reference proteome</keyword>
<comment type="caution">
    <text evidence="1">The sequence shown here is derived from an EMBL/GenBank/DDBJ whole genome shotgun (WGS) entry which is preliminary data.</text>
</comment>
<dbReference type="EMBL" id="SIHI01000001">
    <property type="protein sequence ID" value="TWT57003.1"/>
    <property type="molecule type" value="Genomic_DNA"/>
</dbReference>
<proteinExistence type="predicted"/>
<dbReference type="RefSeq" id="WP_146506894.1">
    <property type="nucleotide sequence ID" value="NZ_SIHI01000001.1"/>
</dbReference>
<evidence type="ECO:0000313" key="2">
    <source>
        <dbReference type="Proteomes" id="UP000317243"/>
    </source>
</evidence>
<protein>
    <submittedName>
        <fullName evidence="1">Uncharacterized protein</fullName>
    </submittedName>
</protein>